<keyword evidence="7 11" id="KW-0482">Metalloprotease</keyword>
<dbReference type="EMBL" id="JBHUHV010000054">
    <property type="protein sequence ID" value="MFD2068601.1"/>
    <property type="molecule type" value="Genomic_DNA"/>
</dbReference>
<dbReference type="Gene3D" id="3.40.390.10">
    <property type="entry name" value="Collagenase (Catalytic Domain)"/>
    <property type="match status" value="1"/>
</dbReference>
<name>A0ABW4X2K6_9BACT</name>
<dbReference type="SUPFAM" id="SSF49299">
    <property type="entry name" value="PKD domain"/>
    <property type="match status" value="1"/>
</dbReference>
<proteinExistence type="inferred from homology"/>
<dbReference type="Proteomes" id="UP001597369">
    <property type="component" value="Unassembled WGS sequence"/>
</dbReference>
<keyword evidence="6" id="KW-0862">Zinc</keyword>
<organism evidence="11 12">
    <name type="scientific">Pontibacter silvestris</name>
    <dbReference type="NCBI Taxonomy" id="2305183"/>
    <lineage>
        <taxon>Bacteria</taxon>
        <taxon>Pseudomonadati</taxon>
        <taxon>Bacteroidota</taxon>
        <taxon>Cytophagia</taxon>
        <taxon>Cytophagales</taxon>
        <taxon>Hymenobacteraceae</taxon>
        <taxon>Pontibacter</taxon>
    </lineage>
</organism>
<accession>A0ABW4X2K6</accession>
<dbReference type="Pfam" id="PF05572">
    <property type="entry name" value="Peptidase_M43"/>
    <property type="match status" value="1"/>
</dbReference>
<evidence type="ECO:0000256" key="6">
    <source>
        <dbReference type="ARBA" id="ARBA00022833"/>
    </source>
</evidence>
<evidence type="ECO:0000256" key="7">
    <source>
        <dbReference type="ARBA" id="ARBA00023049"/>
    </source>
</evidence>
<dbReference type="Pfam" id="PF18962">
    <property type="entry name" value="Por_Secre_tail"/>
    <property type="match status" value="1"/>
</dbReference>
<evidence type="ECO:0000256" key="3">
    <source>
        <dbReference type="ARBA" id="ARBA00022723"/>
    </source>
</evidence>
<evidence type="ECO:0000256" key="8">
    <source>
        <dbReference type="ARBA" id="ARBA00023157"/>
    </source>
</evidence>
<keyword evidence="12" id="KW-1185">Reference proteome</keyword>
<dbReference type="GO" id="GO:0008237">
    <property type="term" value="F:metallopeptidase activity"/>
    <property type="evidence" value="ECO:0007669"/>
    <property type="project" value="UniProtKB-KW"/>
</dbReference>
<evidence type="ECO:0000256" key="4">
    <source>
        <dbReference type="ARBA" id="ARBA00022729"/>
    </source>
</evidence>
<dbReference type="InterPro" id="IPR035986">
    <property type="entry name" value="PKD_dom_sf"/>
</dbReference>
<evidence type="ECO:0000313" key="11">
    <source>
        <dbReference type="EMBL" id="MFD2068601.1"/>
    </source>
</evidence>
<reference evidence="12" key="1">
    <citation type="journal article" date="2019" name="Int. J. Syst. Evol. Microbiol.">
        <title>The Global Catalogue of Microorganisms (GCM) 10K type strain sequencing project: providing services to taxonomists for standard genome sequencing and annotation.</title>
        <authorList>
            <consortium name="The Broad Institute Genomics Platform"/>
            <consortium name="The Broad Institute Genome Sequencing Center for Infectious Disease"/>
            <person name="Wu L."/>
            <person name="Ma J."/>
        </authorList>
    </citation>
    <scope>NUCLEOTIDE SEQUENCE [LARGE SCALE GENOMIC DNA]</scope>
    <source>
        <strain evidence="12">JCM 16545</strain>
    </source>
</reference>
<dbReference type="InterPro" id="IPR022409">
    <property type="entry name" value="PKD/Chitinase_dom"/>
</dbReference>
<protein>
    <submittedName>
        <fullName evidence="11">M43 family zinc metalloprotease</fullName>
    </submittedName>
</protein>
<dbReference type="InterPro" id="IPR008754">
    <property type="entry name" value="Peptidase_M43"/>
</dbReference>
<keyword evidence="4 9" id="KW-0732">Signal</keyword>
<evidence type="ECO:0000313" key="12">
    <source>
        <dbReference type="Proteomes" id="UP001597369"/>
    </source>
</evidence>
<dbReference type="RefSeq" id="WP_229958919.1">
    <property type="nucleotide sequence ID" value="NZ_JAJJWI010000004.1"/>
</dbReference>
<dbReference type="CDD" id="cd00146">
    <property type="entry name" value="PKD"/>
    <property type="match status" value="1"/>
</dbReference>
<gene>
    <name evidence="11" type="ORF">ACFSKU_17055</name>
</gene>
<feature type="domain" description="PKD" evidence="10">
    <location>
        <begin position="343"/>
        <end position="429"/>
    </location>
</feature>
<dbReference type="InterPro" id="IPR026444">
    <property type="entry name" value="Secre_tail"/>
</dbReference>
<comment type="similarity">
    <text evidence="1">Belongs to the peptidase M43B family.</text>
</comment>
<dbReference type="SMART" id="SM00089">
    <property type="entry name" value="PKD"/>
    <property type="match status" value="1"/>
</dbReference>
<keyword evidence="8" id="KW-1015">Disulfide bond</keyword>
<dbReference type="Gene3D" id="2.60.40.10">
    <property type="entry name" value="Immunoglobulins"/>
    <property type="match status" value="1"/>
</dbReference>
<keyword evidence="5" id="KW-0378">Hydrolase</keyword>
<dbReference type="PANTHER" id="PTHR47466:SF1">
    <property type="entry name" value="METALLOPROTEASE MEP1 (AFU_ORTHOLOGUE AFUA_1G07730)-RELATED"/>
    <property type="match status" value="1"/>
</dbReference>
<feature type="chain" id="PRO_5046204653" evidence="9">
    <location>
        <begin position="19"/>
        <end position="504"/>
    </location>
</feature>
<evidence type="ECO:0000259" key="10">
    <source>
        <dbReference type="PROSITE" id="PS50093"/>
    </source>
</evidence>
<dbReference type="PROSITE" id="PS50093">
    <property type="entry name" value="PKD"/>
    <property type="match status" value="1"/>
</dbReference>
<evidence type="ECO:0000256" key="5">
    <source>
        <dbReference type="ARBA" id="ARBA00022801"/>
    </source>
</evidence>
<dbReference type="NCBIfam" id="TIGR04183">
    <property type="entry name" value="Por_Secre_tail"/>
    <property type="match status" value="1"/>
</dbReference>
<evidence type="ECO:0000256" key="2">
    <source>
        <dbReference type="ARBA" id="ARBA00022670"/>
    </source>
</evidence>
<evidence type="ECO:0000256" key="9">
    <source>
        <dbReference type="SAM" id="SignalP"/>
    </source>
</evidence>
<dbReference type="InterPro" id="IPR013783">
    <property type="entry name" value="Ig-like_fold"/>
</dbReference>
<keyword evidence="2" id="KW-0645">Protease</keyword>
<dbReference type="SUPFAM" id="SSF55486">
    <property type="entry name" value="Metalloproteases ('zincins'), catalytic domain"/>
    <property type="match status" value="1"/>
</dbReference>
<dbReference type="Pfam" id="PF00801">
    <property type="entry name" value="PKD"/>
    <property type="match status" value="1"/>
</dbReference>
<dbReference type="PANTHER" id="PTHR47466">
    <property type="match status" value="1"/>
</dbReference>
<keyword evidence="3" id="KW-0479">Metal-binding</keyword>
<sequence length="504" mass="55663">MRAFLLFAFLLISFVGLGQSPTNTQPLQGGSRSCGTEAYMEQLKQQNPDFEQLQEKIKATVQLSLKQQGQKQHLRQLTEVVTIPVVFHVVYNTSSENISDEQILSQLQILNNDFRRLNADTVNTPSYFQPYAADTRVEFCLAAIDPNGDPTTGITRTQTSKTSFSYIKDEVKSDSEGGVDNWDPTQYLNVWICNISNNILGYATFPGAPANTDGVVIHYNAVGSPPANRYEWSYNLGRTATHEIGHWLGLNHIWGAGSTCNDSDEIEDTPNQLEESVDCPEGIVVSCDNEPYGNMYQNFMDYTNDACMNMFTQGQAAYINAVVNSSRNSVINSLACSGILRADFSTAVASDTLTIAGSTVVFADSSEGARPTAWLWEFEGGIPATSTEQNPKVTYPHPGEYNVKLTISNERMSSTELKEAYVQVTVKDLVIYPNPASDYITIEQPARIYVHHVQLVNSVGKVVLDAEVQDRVLQMDVHHLAAGIYFLRLTSTNGTSVKKVSVVK</sequence>
<evidence type="ECO:0000256" key="1">
    <source>
        <dbReference type="ARBA" id="ARBA00008721"/>
    </source>
</evidence>
<feature type="signal peptide" evidence="9">
    <location>
        <begin position="1"/>
        <end position="18"/>
    </location>
</feature>
<dbReference type="CDD" id="cd04275">
    <property type="entry name" value="ZnMc_pappalysin_like"/>
    <property type="match status" value="1"/>
</dbReference>
<dbReference type="InterPro" id="IPR000601">
    <property type="entry name" value="PKD_dom"/>
</dbReference>
<comment type="caution">
    <text evidence="11">The sequence shown here is derived from an EMBL/GenBank/DDBJ whole genome shotgun (WGS) entry which is preliminary data.</text>
</comment>
<dbReference type="InterPro" id="IPR024079">
    <property type="entry name" value="MetalloPept_cat_dom_sf"/>
</dbReference>